<evidence type="ECO:0000256" key="1">
    <source>
        <dbReference type="SAM" id="MobiDB-lite"/>
    </source>
</evidence>
<feature type="compositionally biased region" description="Basic residues" evidence="1">
    <location>
        <begin position="37"/>
        <end position="47"/>
    </location>
</feature>
<organism evidence="2 3">
    <name type="scientific">Paraburkholderia metrosideri</name>
    <dbReference type="NCBI Taxonomy" id="580937"/>
    <lineage>
        <taxon>Bacteria</taxon>
        <taxon>Pseudomonadati</taxon>
        <taxon>Pseudomonadota</taxon>
        <taxon>Betaproteobacteria</taxon>
        <taxon>Burkholderiales</taxon>
        <taxon>Burkholderiaceae</taxon>
        <taxon>Paraburkholderia</taxon>
    </lineage>
</organism>
<feature type="compositionally biased region" description="Polar residues" evidence="1">
    <location>
        <begin position="16"/>
        <end position="34"/>
    </location>
</feature>
<reference evidence="2 3" key="1">
    <citation type="journal article" date="2024" name="Chem. Sci.">
        <title>Discovery of megapolipeptins by genome mining of a Burkholderiales bacteria collection.</title>
        <authorList>
            <person name="Paulo B.S."/>
            <person name="Recchia M.J.J."/>
            <person name="Lee S."/>
            <person name="Fergusson C.H."/>
            <person name="Romanowski S.B."/>
            <person name="Hernandez A."/>
            <person name="Krull N."/>
            <person name="Liu D.Y."/>
            <person name="Cavanagh H."/>
            <person name="Bos A."/>
            <person name="Gray C.A."/>
            <person name="Murphy B.T."/>
            <person name="Linington R.G."/>
            <person name="Eustaquio A.S."/>
        </authorList>
    </citation>
    <scope>NUCLEOTIDE SEQUENCE [LARGE SCALE GENOMIC DNA]</scope>
    <source>
        <strain evidence="2 3">RL17-338-BIC-A</strain>
    </source>
</reference>
<comment type="caution">
    <text evidence="2">The sequence shown here is derived from an EMBL/GenBank/DDBJ whole genome shotgun (WGS) entry which is preliminary data.</text>
</comment>
<sequence length="76" mass="8690">AKKVSAAPHRGDANRPLTNQAKAKTIKTQTSATQAKKPGKDHRHRQTNKQSAKQANPPRYMQTRYRYGRSIFNNRM</sequence>
<dbReference type="Proteomes" id="UP001629432">
    <property type="component" value="Unassembled WGS sequence"/>
</dbReference>
<feature type="region of interest" description="Disordered" evidence="1">
    <location>
        <begin position="1"/>
        <end position="76"/>
    </location>
</feature>
<evidence type="ECO:0000313" key="2">
    <source>
        <dbReference type="EMBL" id="MFM0642507.1"/>
    </source>
</evidence>
<feature type="non-terminal residue" evidence="2">
    <location>
        <position position="1"/>
    </location>
</feature>
<proteinExistence type="predicted"/>
<gene>
    <name evidence="2" type="ORF">PQQ63_38185</name>
</gene>
<dbReference type="EMBL" id="JAQQCF010000080">
    <property type="protein sequence ID" value="MFM0642507.1"/>
    <property type="molecule type" value="Genomic_DNA"/>
</dbReference>
<dbReference type="RefSeq" id="WP_408341137.1">
    <property type="nucleotide sequence ID" value="NZ_JAQQCF010000080.1"/>
</dbReference>
<keyword evidence="3" id="KW-1185">Reference proteome</keyword>
<name>A0ABW9E5H9_9BURK</name>
<protein>
    <submittedName>
        <fullName evidence="2">Uncharacterized protein</fullName>
    </submittedName>
</protein>
<evidence type="ECO:0000313" key="3">
    <source>
        <dbReference type="Proteomes" id="UP001629432"/>
    </source>
</evidence>
<accession>A0ABW9E5H9</accession>